<evidence type="ECO:0000256" key="1">
    <source>
        <dbReference type="SAM" id="MobiDB-lite"/>
    </source>
</evidence>
<feature type="compositionally biased region" description="Basic and acidic residues" evidence="1">
    <location>
        <begin position="65"/>
        <end position="76"/>
    </location>
</feature>
<dbReference type="Proteomes" id="UP001386955">
    <property type="component" value="Unassembled WGS sequence"/>
</dbReference>
<feature type="region of interest" description="Disordered" evidence="1">
    <location>
        <begin position="1"/>
        <end position="25"/>
    </location>
</feature>
<dbReference type="EMBL" id="JAYMYS010000002">
    <property type="protein sequence ID" value="KAK7406806.1"/>
    <property type="molecule type" value="Genomic_DNA"/>
</dbReference>
<feature type="region of interest" description="Disordered" evidence="1">
    <location>
        <begin position="64"/>
        <end position="85"/>
    </location>
</feature>
<organism evidence="2 3">
    <name type="scientific">Psophocarpus tetragonolobus</name>
    <name type="common">Winged bean</name>
    <name type="synonym">Dolichos tetragonolobus</name>
    <dbReference type="NCBI Taxonomy" id="3891"/>
    <lineage>
        <taxon>Eukaryota</taxon>
        <taxon>Viridiplantae</taxon>
        <taxon>Streptophyta</taxon>
        <taxon>Embryophyta</taxon>
        <taxon>Tracheophyta</taxon>
        <taxon>Spermatophyta</taxon>
        <taxon>Magnoliopsida</taxon>
        <taxon>eudicotyledons</taxon>
        <taxon>Gunneridae</taxon>
        <taxon>Pentapetalae</taxon>
        <taxon>rosids</taxon>
        <taxon>fabids</taxon>
        <taxon>Fabales</taxon>
        <taxon>Fabaceae</taxon>
        <taxon>Papilionoideae</taxon>
        <taxon>50 kb inversion clade</taxon>
        <taxon>NPAAA clade</taxon>
        <taxon>indigoferoid/millettioid clade</taxon>
        <taxon>Phaseoleae</taxon>
        <taxon>Psophocarpus</taxon>
    </lineage>
</organism>
<dbReference type="AlphaFoldDB" id="A0AAN9XTR7"/>
<proteinExistence type="predicted"/>
<reference evidence="2 3" key="1">
    <citation type="submission" date="2024-01" db="EMBL/GenBank/DDBJ databases">
        <title>The genomes of 5 underutilized Papilionoideae crops provide insights into root nodulation and disease resistanc.</title>
        <authorList>
            <person name="Jiang F."/>
        </authorList>
    </citation>
    <scope>NUCLEOTIDE SEQUENCE [LARGE SCALE GENOMIC DNA]</scope>
    <source>
        <strain evidence="2">DUOXIRENSHENG_FW03</strain>
        <tissue evidence="2">Leaves</tissue>
    </source>
</reference>
<evidence type="ECO:0000313" key="3">
    <source>
        <dbReference type="Proteomes" id="UP001386955"/>
    </source>
</evidence>
<accession>A0AAN9XTR7</accession>
<evidence type="ECO:0008006" key="4">
    <source>
        <dbReference type="Google" id="ProtNLM"/>
    </source>
</evidence>
<comment type="caution">
    <text evidence="2">The sequence shown here is derived from an EMBL/GenBank/DDBJ whole genome shotgun (WGS) entry which is preliminary data.</text>
</comment>
<keyword evidence="3" id="KW-1185">Reference proteome</keyword>
<gene>
    <name evidence="2" type="ORF">VNO78_08439</name>
</gene>
<protein>
    <recommendedName>
        <fullName evidence="4">FCP1 homology domain-containing protein</fullName>
    </recommendedName>
</protein>
<evidence type="ECO:0000313" key="2">
    <source>
        <dbReference type="EMBL" id="KAK7406806.1"/>
    </source>
</evidence>
<name>A0AAN9XTR7_PSOTE</name>
<sequence length="85" mass="9670">MAGKEKKNSCGNIRSRFSDSEDDYDCKDSRTDLELPLEKLNLGPRKKLLVMNLNGLLLHRVHRSAKNEIPKSRPADGHYGGYLEE</sequence>